<accession>A0ABR8D8D4</accession>
<dbReference type="Pfam" id="PF18563">
    <property type="entry name" value="TubC_N"/>
    <property type="match status" value="1"/>
</dbReference>
<evidence type="ECO:0000313" key="3">
    <source>
        <dbReference type="Proteomes" id="UP000661112"/>
    </source>
</evidence>
<dbReference type="Gene3D" id="1.10.10.1830">
    <property type="entry name" value="Non-ribosomal peptide synthase, adenylation domain"/>
    <property type="match status" value="1"/>
</dbReference>
<dbReference type="InterPro" id="IPR044894">
    <property type="entry name" value="TubC_N_sf"/>
</dbReference>
<reference evidence="2 3" key="1">
    <citation type="journal article" date="2020" name="ISME J.">
        <title>Comparative genomics reveals insights into cyanobacterial evolution and habitat adaptation.</title>
        <authorList>
            <person name="Chen M.Y."/>
            <person name="Teng W.K."/>
            <person name="Zhao L."/>
            <person name="Hu C.X."/>
            <person name="Zhou Y.K."/>
            <person name="Han B.P."/>
            <person name="Song L.R."/>
            <person name="Shu W.S."/>
        </authorList>
    </citation>
    <scope>NUCLEOTIDE SEQUENCE [LARGE SCALE GENOMIC DNA]</scope>
    <source>
        <strain evidence="2 3">FACHB-119</strain>
    </source>
</reference>
<evidence type="ECO:0000259" key="1">
    <source>
        <dbReference type="Pfam" id="PF18563"/>
    </source>
</evidence>
<evidence type="ECO:0000313" key="2">
    <source>
        <dbReference type="EMBL" id="MBD2502811.1"/>
    </source>
</evidence>
<dbReference type="RefSeq" id="WP_190475422.1">
    <property type="nucleotide sequence ID" value="NZ_JACJSG010000027.1"/>
</dbReference>
<gene>
    <name evidence="2" type="ORF">H6G83_19750</name>
</gene>
<dbReference type="EMBL" id="JACJSG010000027">
    <property type="protein sequence ID" value="MBD2502811.1"/>
    <property type="molecule type" value="Genomic_DNA"/>
</dbReference>
<keyword evidence="3" id="KW-1185">Reference proteome</keyword>
<protein>
    <recommendedName>
        <fullName evidence="1">TubC N-terminal docking domain-containing protein</fullName>
    </recommendedName>
</protein>
<dbReference type="Proteomes" id="UP000661112">
    <property type="component" value="Unassembled WGS sequence"/>
</dbReference>
<comment type="caution">
    <text evidence="2">The sequence shown here is derived from an EMBL/GenBank/DDBJ whole genome shotgun (WGS) entry which is preliminary data.</text>
</comment>
<feature type="domain" description="TubC N-terminal docking" evidence="1">
    <location>
        <begin position="3"/>
        <end position="53"/>
    </location>
</feature>
<organism evidence="2 3">
    <name type="scientific">Anabaena azotica FACHB-119</name>
    <dbReference type="NCBI Taxonomy" id="947527"/>
    <lineage>
        <taxon>Bacteria</taxon>
        <taxon>Bacillati</taxon>
        <taxon>Cyanobacteriota</taxon>
        <taxon>Cyanophyceae</taxon>
        <taxon>Nostocales</taxon>
        <taxon>Nostocaceae</taxon>
        <taxon>Anabaena</taxon>
        <taxon>Anabaena azotica</taxon>
    </lineage>
</organism>
<name>A0ABR8D8D4_9NOST</name>
<proteinExistence type="predicted"/>
<sequence length="53" mass="6279">MNVAEFLQDLSQQNVELFINGERLRYRGSKEVLTPTLLEQIKQHKPEIIELLR</sequence>
<dbReference type="InterPro" id="IPR041464">
    <property type="entry name" value="TubC_N"/>
</dbReference>